<protein>
    <submittedName>
        <fullName evidence="2">Uncharacterized protein</fullName>
    </submittedName>
</protein>
<feature type="region of interest" description="Disordered" evidence="1">
    <location>
        <begin position="1"/>
        <end position="28"/>
    </location>
</feature>
<organism evidence="2">
    <name type="scientific">Heliothis virescens</name>
    <name type="common">Tobacco budworm moth</name>
    <dbReference type="NCBI Taxonomy" id="7102"/>
    <lineage>
        <taxon>Eukaryota</taxon>
        <taxon>Metazoa</taxon>
        <taxon>Ecdysozoa</taxon>
        <taxon>Arthropoda</taxon>
        <taxon>Hexapoda</taxon>
        <taxon>Insecta</taxon>
        <taxon>Pterygota</taxon>
        <taxon>Neoptera</taxon>
        <taxon>Endopterygota</taxon>
        <taxon>Lepidoptera</taxon>
        <taxon>Glossata</taxon>
        <taxon>Ditrysia</taxon>
        <taxon>Noctuoidea</taxon>
        <taxon>Noctuidae</taxon>
        <taxon>Heliothinae</taxon>
        <taxon>Heliothis</taxon>
    </lineage>
</organism>
<sequence>MMISGACRDTAPRTPVTEPASPAPPAPAPEPALLRSACAHATVVTNKCRIYCRNYVPERVILRKNIRIKYWRTGRCESQFCNMMHVPREACDAGRRAQAAGRALSHCNSQSYVLGRAAHVPHTRYRSRVDGISNVHISDKLPYNEHLCALAAREARAARYSTLGDHVAPLMLFRSETDSDFVNFPSFY</sequence>
<dbReference type="EMBL" id="NWSH01000533">
    <property type="protein sequence ID" value="PCG75824.1"/>
    <property type="molecule type" value="Genomic_DNA"/>
</dbReference>
<dbReference type="AlphaFoldDB" id="A0A2A4JW13"/>
<accession>A0A2A4JW13</accession>
<proteinExistence type="predicted"/>
<comment type="caution">
    <text evidence="2">The sequence shown here is derived from an EMBL/GenBank/DDBJ whole genome shotgun (WGS) entry which is preliminary data.</text>
</comment>
<evidence type="ECO:0000256" key="1">
    <source>
        <dbReference type="SAM" id="MobiDB-lite"/>
    </source>
</evidence>
<evidence type="ECO:0000313" key="2">
    <source>
        <dbReference type="EMBL" id="PCG75824.1"/>
    </source>
</evidence>
<name>A0A2A4JW13_HELVI</name>
<reference evidence="2" key="1">
    <citation type="submission" date="2017-09" db="EMBL/GenBank/DDBJ databases">
        <title>Contemporary evolution of a Lepidopteran species, Heliothis virescens, in response to modern agricultural practices.</title>
        <authorList>
            <person name="Fritz M.L."/>
            <person name="Deyonke A.M."/>
            <person name="Papanicolaou A."/>
            <person name="Micinski S."/>
            <person name="Westbrook J."/>
            <person name="Gould F."/>
        </authorList>
    </citation>
    <scope>NUCLEOTIDE SEQUENCE [LARGE SCALE GENOMIC DNA]</scope>
    <source>
        <strain evidence="2">HvINT-</strain>
        <tissue evidence="2">Whole body</tissue>
    </source>
</reference>
<gene>
    <name evidence="2" type="ORF">B5V51_10901</name>
</gene>